<organism evidence="1 2">
    <name type="scientific">Eumeta variegata</name>
    <name type="common">Bagworm moth</name>
    <name type="synonym">Eumeta japonica</name>
    <dbReference type="NCBI Taxonomy" id="151549"/>
    <lineage>
        <taxon>Eukaryota</taxon>
        <taxon>Metazoa</taxon>
        <taxon>Ecdysozoa</taxon>
        <taxon>Arthropoda</taxon>
        <taxon>Hexapoda</taxon>
        <taxon>Insecta</taxon>
        <taxon>Pterygota</taxon>
        <taxon>Neoptera</taxon>
        <taxon>Endopterygota</taxon>
        <taxon>Lepidoptera</taxon>
        <taxon>Glossata</taxon>
        <taxon>Ditrysia</taxon>
        <taxon>Tineoidea</taxon>
        <taxon>Psychidae</taxon>
        <taxon>Oiketicinae</taxon>
        <taxon>Eumeta</taxon>
    </lineage>
</organism>
<evidence type="ECO:0000313" key="1">
    <source>
        <dbReference type="EMBL" id="GBP22909.1"/>
    </source>
</evidence>
<sequence>MFTRSLSIRWRISWCISHSTRVACIIMNSDKLSRYFTYLLLLIGFTAILARDADTLTSAQQDVASEGEKSNCSCGGFPTETPTEDAQPILSQAPGLEVACNAGAEAACGNLCTALAVAAKAKGPEVICKRIKNADELKLSVFYKVCDKPWTFAGMTAEKAMCCEDGQVKQCASDDVTPSTLDVDLTP</sequence>
<accession>A0A4C1U9B2</accession>
<evidence type="ECO:0000313" key="2">
    <source>
        <dbReference type="Proteomes" id="UP000299102"/>
    </source>
</evidence>
<comment type="caution">
    <text evidence="1">The sequence shown here is derived from an EMBL/GenBank/DDBJ whole genome shotgun (WGS) entry which is preliminary data.</text>
</comment>
<dbReference type="OrthoDB" id="7643562at2759"/>
<keyword evidence="2" id="KW-1185">Reference proteome</keyword>
<dbReference type="AlphaFoldDB" id="A0A4C1U9B2"/>
<name>A0A4C1U9B2_EUMVA</name>
<protein>
    <recommendedName>
        <fullName evidence="3">Follicle cell protein 3C-1</fullName>
    </recommendedName>
</protein>
<proteinExistence type="predicted"/>
<dbReference type="Proteomes" id="UP000299102">
    <property type="component" value="Unassembled WGS sequence"/>
</dbReference>
<reference evidence="1 2" key="1">
    <citation type="journal article" date="2019" name="Commun. Biol.">
        <title>The bagworm genome reveals a unique fibroin gene that provides high tensile strength.</title>
        <authorList>
            <person name="Kono N."/>
            <person name="Nakamura H."/>
            <person name="Ohtoshi R."/>
            <person name="Tomita M."/>
            <person name="Numata K."/>
            <person name="Arakawa K."/>
        </authorList>
    </citation>
    <scope>NUCLEOTIDE SEQUENCE [LARGE SCALE GENOMIC DNA]</scope>
</reference>
<dbReference type="EMBL" id="BGZK01000145">
    <property type="protein sequence ID" value="GBP22909.1"/>
    <property type="molecule type" value="Genomic_DNA"/>
</dbReference>
<evidence type="ECO:0008006" key="3">
    <source>
        <dbReference type="Google" id="ProtNLM"/>
    </source>
</evidence>
<gene>
    <name evidence="1" type="ORF">EVAR_95309_1</name>
</gene>